<dbReference type="KEGG" id="sgb:WQO_33880"/>
<dbReference type="EMBL" id="CP013739">
    <property type="protein sequence ID" value="ALU98441.1"/>
    <property type="molecule type" value="Genomic_DNA"/>
</dbReference>
<organism evidence="2 3">
    <name type="scientific">Streptomyces globisporus C-1027</name>
    <dbReference type="NCBI Taxonomy" id="1172567"/>
    <lineage>
        <taxon>Bacteria</taxon>
        <taxon>Bacillati</taxon>
        <taxon>Actinomycetota</taxon>
        <taxon>Actinomycetes</taxon>
        <taxon>Kitasatosporales</taxon>
        <taxon>Streptomycetaceae</taxon>
        <taxon>Streptomyces</taxon>
    </lineage>
</organism>
<dbReference type="Gene3D" id="1.10.1200.10">
    <property type="entry name" value="ACP-like"/>
    <property type="match status" value="1"/>
</dbReference>
<protein>
    <submittedName>
        <fullName evidence="2">Phosphopantetheine-binding protein</fullName>
    </submittedName>
</protein>
<reference evidence="2 3" key="1">
    <citation type="journal article" date="2012" name="J. Bacteriol.">
        <title>Draft genome sequence of Streptomyces globisporus C-1027, which produces an antitumor antibiotic consisting of a nine-membered enediyne with a chromoprotein.</title>
        <authorList>
            <person name="Wang L."/>
            <person name="Wang S."/>
            <person name="He Q."/>
            <person name="Yu T."/>
            <person name="Li Q."/>
            <person name="Hong B."/>
        </authorList>
    </citation>
    <scope>NUCLEOTIDE SEQUENCE [LARGE SCALE GENOMIC DNA]</scope>
    <source>
        <strain evidence="2 3">C-1027</strain>
        <plasmid evidence="2 3">SGLP1</plasmid>
    </source>
</reference>
<evidence type="ECO:0000259" key="1">
    <source>
        <dbReference type="PROSITE" id="PS50075"/>
    </source>
</evidence>
<dbReference type="SMR" id="A0A0U3M2C1"/>
<keyword evidence="2" id="KW-0614">Plasmid</keyword>
<dbReference type="GeneID" id="27787436"/>
<feature type="domain" description="Carrier" evidence="1">
    <location>
        <begin position="8"/>
        <end position="82"/>
    </location>
</feature>
<dbReference type="PROSITE" id="PS50075">
    <property type="entry name" value="CARRIER"/>
    <property type="match status" value="1"/>
</dbReference>
<gene>
    <name evidence="2" type="ORF">WQO_33880</name>
</gene>
<dbReference type="InterPro" id="IPR036736">
    <property type="entry name" value="ACP-like_sf"/>
</dbReference>
<proteinExistence type="predicted"/>
<dbReference type="SUPFAM" id="SSF47336">
    <property type="entry name" value="ACP-like"/>
    <property type="match status" value="1"/>
</dbReference>
<dbReference type="InterPro" id="IPR009081">
    <property type="entry name" value="PP-bd_ACP"/>
</dbReference>
<sequence length="93" mass="9600">MSTVSDTAAGSSLEEKVTRIWTGVLGTSGEEGATFIELGGQSVSAVRIATRIQEELDIWVDIGVLFDDPDLPTFIAAVVRTADAAGGEGSGTQ</sequence>
<evidence type="ECO:0000313" key="2">
    <source>
        <dbReference type="EMBL" id="ALU98441.1"/>
    </source>
</evidence>
<dbReference type="Proteomes" id="UP000064183">
    <property type="component" value="Plasmid SGLP1"/>
</dbReference>
<geneLocation type="plasmid" evidence="2 3">
    <name>SGLP1</name>
</geneLocation>
<evidence type="ECO:0000313" key="3">
    <source>
        <dbReference type="Proteomes" id="UP000064183"/>
    </source>
</evidence>
<accession>A0A0U3M2C1</accession>
<dbReference type="Pfam" id="PF00550">
    <property type="entry name" value="PP-binding"/>
    <property type="match status" value="1"/>
</dbReference>
<dbReference type="RefSeq" id="WP_010056291.1">
    <property type="nucleotide sequence ID" value="NZ_CP013739.1"/>
</dbReference>
<dbReference type="AlphaFoldDB" id="A0A0U3M2C1"/>
<name>A0A0U3M2C1_STRGL</name>